<name>A0A3P7L2S7_DIBLA</name>
<evidence type="ECO:0000313" key="2">
    <source>
        <dbReference type="Proteomes" id="UP000281553"/>
    </source>
</evidence>
<proteinExistence type="predicted"/>
<evidence type="ECO:0000313" key="1">
    <source>
        <dbReference type="EMBL" id="VDN11635.1"/>
    </source>
</evidence>
<accession>A0A3P7L2S7</accession>
<dbReference type="AlphaFoldDB" id="A0A3P7L2S7"/>
<sequence length="171" mass="19378">MELLERTEILRIHTILSQIQPRWNGQRGWMTNEYPSDCFTVMSVWVLATKEALQGHSEELPEVSSNQQGGLGGSRAGPICLAKNGKKTGATINKANRIATVKVKRMARKSQTQKMNAFNAQALLTFLRCQRTLRARIGLVSHMRTQMLEITQRGPMNRVLTMMAECHHKFK</sequence>
<dbReference type="EMBL" id="UYRU01051895">
    <property type="protein sequence ID" value="VDN11635.1"/>
    <property type="molecule type" value="Genomic_DNA"/>
</dbReference>
<organism evidence="1 2">
    <name type="scientific">Dibothriocephalus latus</name>
    <name type="common">Fish tapeworm</name>
    <name type="synonym">Diphyllobothrium latum</name>
    <dbReference type="NCBI Taxonomy" id="60516"/>
    <lineage>
        <taxon>Eukaryota</taxon>
        <taxon>Metazoa</taxon>
        <taxon>Spiralia</taxon>
        <taxon>Lophotrochozoa</taxon>
        <taxon>Platyhelminthes</taxon>
        <taxon>Cestoda</taxon>
        <taxon>Eucestoda</taxon>
        <taxon>Diphyllobothriidea</taxon>
        <taxon>Diphyllobothriidae</taxon>
        <taxon>Dibothriocephalus</taxon>
    </lineage>
</organism>
<gene>
    <name evidence="1" type="ORF">DILT_LOCUS7466</name>
</gene>
<reference evidence="1 2" key="1">
    <citation type="submission" date="2018-11" db="EMBL/GenBank/DDBJ databases">
        <authorList>
            <consortium name="Pathogen Informatics"/>
        </authorList>
    </citation>
    <scope>NUCLEOTIDE SEQUENCE [LARGE SCALE GENOMIC DNA]</scope>
</reference>
<dbReference type="OrthoDB" id="10601682at2759"/>
<dbReference type="Proteomes" id="UP000281553">
    <property type="component" value="Unassembled WGS sequence"/>
</dbReference>
<keyword evidence="2" id="KW-1185">Reference proteome</keyword>
<protein>
    <submittedName>
        <fullName evidence="1">Uncharacterized protein</fullName>
    </submittedName>
</protein>